<sequence length="220" mass="23836">MSKKPGPLAPRLTALRLAHITDGDPEALESHDNYEGERFASADLSERDLAGITFSECELVDLTAHSTELRGASILDTRIERLNAPVLSAARSRFRDVEITASRIGSAELFESDVRSVHFSHCKLGFVNLRGARLEDVLFTNCTIDELDLGGASVKRVAFVDTQLTGIDVTRATLADVDLRSLELRSITGLEGLRGATINSYQLAELASVLAANLGILVEE</sequence>
<dbReference type="Proteomes" id="UP000244978">
    <property type="component" value="Unassembled WGS sequence"/>
</dbReference>
<dbReference type="Gene3D" id="2.160.20.80">
    <property type="entry name" value="E3 ubiquitin-protein ligase SopA"/>
    <property type="match status" value="1"/>
</dbReference>
<comment type="caution">
    <text evidence="1">The sequence shown here is derived from an EMBL/GenBank/DDBJ whole genome shotgun (WGS) entry which is preliminary data.</text>
</comment>
<gene>
    <name evidence="1" type="ORF">DF220_07450</name>
</gene>
<dbReference type="PANTHER" id="PTHR14136:SF17">
    <property type="entry name" value="BTB_POZ DOMAIN-CONTAINING PROTEIN KCTD9"/>
    <property type="match status" value="1"/>
</dbReference>
<dbReference type="SUPFAM" id="SSF141571">
    <property type="entry name" value="Pentapeptide repeat-like"/>
    <property type="match status" value="1"/>
</dbReference>
<dbReference type="InterPro" id="IPR051082">
    <property type="entry name" value="Pentapeptide-BTB/POZ_domain"/>
</dbReference>
<evidence type="ECO:0000313" key="2">
    <source>
        <dbReference type="Proteomes" id="UP000244978"/>
    </source>
</evidence>
<dbReference type="InterPro" id="IPR001646">
    <property type="entry name" value="5peptide_repeat"/>
</dbReference>
<dbReference type="Pfam" id="PF13599">
    <property type="entry name" value="Pentapeptide_4"/>
    <property type="match status" value="1"/>
</dbReference>
<protein>
    <submittedName>
        <fullName evidence="1">Pentapeptide repeat-containing protein</fullName>
    </submittedName>
</protein>
<keyword evidence="2" id="KW-1185">Reference proteome</keyword>
<dbReference type="PANTHER" id="PTHR14136">
    <property type="entry name" value="BTB_POZ DOMAIN-CONTAINING PROTEIN KCTD9"/>
    <property type="match status" value="1"/>
</dbReference>
<name>A0A2U1T1C9_9MICO</name>
<dbReference type="AlphaFoldDB" id="A0A2U1T1C9"/>
<dbReference type="EMBL" id="QEEX01000001">
    <property type="protein sequence ID" value="PWB97682.1"/>
    <property type="molecule type" value="Genomic_DNA"/>
</dbReference>
<reference evidence="2" key="1">
    <citation type="submission" date="2018-04" db="EMBL/GenBank/DDBJ databases">
        <authorList>
            <person name="Liu S."/>
            <person name="Wang Z."/>
            <person name="Li J."/>
        </authorList>
    </citation>
    <scope>NUCLEOTIDE SEQUENCE [LARGE SCALE GENOMIC DNA]</scope>
    <source>
        <strain evidence="2">S1194</strain>
    </source>
</reference>
<evidence type="ECO:0000313" key="1">
    <source>
        <dbReference type="EMBL" id="PWB97682.1"/>
    </source>
</evidence>
<organism evidence="1 2">
    <name type="scientific">Homoserinimonas hongtaonis</name>
    <dbReference type="NCBI Taxonomy" id="2079791"/>
    <lineage>
        <taxon>Bacteria</taxon>
        <taxon>Bacillati</taxon>
        <taxon>Actinomycetota</taxon>
        <taxon>Actinomycetes</taxon>
        <taxon>Micrococcales</taxon>
        <taxon>Microbacteriaceae</taxon>
        <taxon>Homoserinimonas</taxon>
    </lineage>
</organism>
<proteinExistence type="predicted"/>
<accession>A0A2U1T1C9</accession>
<dbReference type="RefSeq" id="WP_108997592.1">
    <property type="nucleotide sequence ID" value="NZ_QEEX01000001.1"/>
</dbReference>